<keyword evidence="8" id="KW-0963">Cytoplasm</keyword>
<dbReference type="EMBL" id="FNRJ01000005">
    <property type="protein sequence ID" value="SEA64800.1"/>
    <property type="molecule type" value="Genomic_DNA"/>
</dbReference>
<dbReference type="EC" id="2.7.4.25" evidence="8"/>
<evidence type="ECO:0000256" key="4">
    <source>
        <dbReference type="ARBA" id="ARBA00022777"/>
    </source>
</evidence>
<protein>
    <recommendedName>
        <fullName evidence="8">Cytidylate kinase</fullName>
        <shortName evidence="8">CK</shortName>
        <ecNumber evidence="8">2.7.4.25</ecNumber>
    </recommendedName>
    <alternativeName>
        <fullName evidence="8">Cytidine monophosphate kinase</fullName>
        <shortName evidence="8">CMP kinase</shortName>
    </alternativeName>
</protein>
<name>A0A1H4CWT7_9GAMM</name>
<dbReference type="NCBIfam" id="TIGR00017">
    <property type="entry name" value="cmk"/>
    <property type="match status" value="1"/>
</dbReference>
<feature type="domain" description="Cytidylate kinase" evidence="9">
    <location>
        <begin position="11"/>
        <end position="225"/>
    </location>
</feature>
<accession>A0A1H4CWT7</accession>
<dbReference type="GO" id="GO:0015949">
    <property type="term" value="P:nucleobase-containing small molecule interconversion"/>
    <property type="evidence" value="ECO:0007669"/>
    <property type="project" value="TreeGrafter"/>
</dbReference>
<dbReference type="OrthoDB" id="9807434at2"/>
<evidence type="ECO:0000256" key="5">
    <source>
        <dbReference type="ARBA" id="ARBA00022840"/>
    </source>
</evidence>
<keyword evidence="11" id="KW-1185">Reference proteome</keyword>
<proteinExistence type="inferred from homology"/>
<comment type="similarity">
    <text evidence="1 8">Belongs to the cytidylate kinase family. Type 1 subfamily.</text>
</comment>
<evidence type="ECO:0000256" key="1">
    <source>
        <dbReference type="ARBA" id="ARBA00009427"/>
    </source>
</evidence>
<sequence length="230" mass="24727">MSSQEKQAAVITVDGPSGSGKGTVCQLLARELGWHLLDSGALYRVTALAARHHGVELDDVEALEVLAAHLDVRFKATDGGDTQIILEGEEVTHAIRNERVGEDASVVAALGPVREALLSRQRDFALAPGLVADGRDMGTVVFPQAGLKIYLDASAEERAQRRYKQLISKEPGASLGDILNDIKARDARDMNRAVAPLKPAPDAVILDSTLMSIKEVLQAVLDEARHRGLR</sequence>
<evidence type="ECO:0000259" key="9">
    <source>
        <dbReference type="Pfam" id="PF02224"/>
    </source>
</evidence>
<keyword evidence="5 8" id="KW-0067">ATP-binding</keyword>
<dbReference type="GO" id="GO:0036430">
    <property type="term" value="F:CMP kinase activity"/>
    <property type="evidence" value="ECO:0007669"/>
    <property type="project" value="RHEA"/>
</dbReference>
<reference evidence="11" key="1">
    <citation type="submission" date="2016-10" db="EMBL/GenBank/DDBJ databases">
        <authorList>
            <person name="Varghese N."/>
            <person name="Submissions S."/>
        </authorList>
    </citation>
    <scope>NUCLEOTIDE SEQUENCE [LARGE SCALE GENOMIC DNA]</scope>
    <source>
        <strain evidence="11">DSM 11526</strain>
    </source>
</reference>
<organism evidence="10 11">
    <name type="scientific">Marinobacterium iners DSM 11526</name>
    <dbReference type="NCBI Taxonomy" id="1122198"/>
    <lineage>
        <taxon>Bacteria</taxon>
        <taxon>Pseudomonadati</taxon>
        <taxon>Pseudomonadota</taxon>
        <taxon>Gammaproteobacteria</taxon>
        <taxon>Oceanospirillales</taxon>
        <taxon>Oceanospirillaceae</taxon>
        <taxon>Marinobacterium</taxon>
    </lineage>
</organism>
<dbReference type="HAMAP" id="MF_00238">
    <property type="entry name" value="Cytidyl_kinase_type1"/>
    <property type="match status" value="1"/>
</dbReference>
<dbReference type="PANTHER" id="PTHR21299:SF2">
    <property type="entry name" value="CYTIDYLATE KINASE"/>
    <property type="match status" value="1"/>
</dbReference>
<dbReference type="RefSeq" id="WP_091825605.1">
    <property type="nucleotide sequence ID" value="NZ_FNRJ01000005.1"/>
</dbReference>
<evidence type="ECO:0000256" key="8">
    <source>
        <dbReference type="HAMAP-Rule" id="MF_00238"/>
    </source>
</evidence>
<evidence type="ECO:0000313" key="10">
    <source>
        <dbReference type="EMBL" id="SEA64800.1"/>
    </source>
</evidence>
<evidence type="ECO:0000313" key="11">
    <source>
        <dbReference type="Proteomes" id="UP000242469"/>
    </source>
</evidence>
<dbReference type="GO" id="GO:0005829">
    <property type="term" value="C:cytosol"/>
    <property type="evidence" value="ECO:0007669"/>
    <property type="project" value="TreeGrafter"/>
</dbReference>
<dbReference type="GO" id="GO:0006220">
    <property type="term" value="P:pyrimidine nucleotide metabolic process"/>
    <property type="evidence" value="ECO:0007669"/>
    <property type="project" value="UniProtKB-UniRule"/>
</dbReference>
<comment type="catalytic activity">
    <reaction evidence="6 8">
        <text>dCMP + ATP = dCDP + ADP</text>
        <dbReference type="Rhea" id="RHEA:25094"/>
        <dbReference type="ChEBI" id="CHEBI:30616"/>
        <dbReference type="ChEBI" id="CHEBI:57566"/>
        <dbReference type="ChEBI" id="CHEBI:58593"/>
        <dbReference type="ChEBI" id="CHEBI:456216"/>
        <dbReference type="EC" id="2.7.4.25"/>
    </reaction>
</comment>
<dbReference type="SUPFAM" id="SSF52540">
    <property type="entry name" value="P-loop containing nucleoside triphosphate hydrolases"/>
    <property type="match status" value="1"/>
</dbReference>
<dbReference type="Pfam" id="PF02224">
    <property type="entry name" value="Cytidylate_kin"/>
    <property type="match status" value="1"/>
</dbReference>
<keyword evidence="3 8" id="KW-0547">Nucleotide-binding</keyword>
<gene>
    <name evidence="8" type="primary">cmk</name>
    <name evidence="10" type="ORF">SAMN02745729_105184</name>
</gene>
<keyword evidence="2 8" id="KW-0808">Transferase</keyword>
<evidence type="ECO:0000256" key="2">
    <source>
        <dbReference type="ARBA" id="ARBA00022679"/>
    </source>
</evidence>
<dbReference type="InterPro" id="IPR003136">
    <property type="entry name" value="Cytidylate_kin"/>
</dbReference>
<dbReference type="GO" id="GO:0036431">
    <property type="term" value="F:dCMP kinase activity"/>
    <property type="evidence" value="ECO:0007669"/>
    <property type="project" value="InterPro"/>
</dbReference>
<dbReference type="STRING" id="1122198.SAMN02745729_105184"/>
<dbReference type="InterPro" id="IPR027417">
    <property type="entry name" value="P-loop_NTPase"/>
</dbReference>
<dbReference type="PANTHER" id="PTHR21299">
    <property type="entry name" value="CYTIDYLATE KINASE/PANTOATE-BETA-ALANINE LIGASE"/>
    <property type="match status" value="1"/>
</dbReference>
<keyword evidence="4 8" id="KW-0418">Kinase</keyword>
<dbReference type="Proteomes" id="UP000242469">
    <property type="component" value="Unassembled WGS sequence"/>
</dbReference>
<dbReference type="InterPro" id="IPR011994">
    <property type="entry name" value="Cytidylate_kinase_dom"/>
</dbReference>
<evidence type="ECO:0000256" key="6">
    <source>
        <dbReference type="ARBA" id="ARBA00047615"/>
    </source>
</evidence>
<dbReference type="CDD" id="cd02020">
    <property type="entry name" value="CMPK"/>
    <property type="match status" value="1"/>
</dbReference>
<dbReference type="GO" id="GO:0005524">
    <property type="term" value="F:ATP binding"/>
    <property type="evidence" value="ECO:0007669"/>
    <property type="project" value="UniProtKB-UniRule"/>
</dbReference>
<comment type="subcellular location">
    <subcellularLocation>
        <location evidence="8">Cytoplasm</location>
    </subcellularLocation>
</comment>
<dbReference type="AlphaFoldDB" id="A0A1H4CWT7"/>
<comment type="catalytic activity">
    <reaction evidence="7 8">
        <text>CMP + ATP = CDP + ADP</text>
        <dbReference type="Rhea" id="RHEA:11600"/>
        <dbReference type="ChEBI" id="CHEBI:30616"/>
        <dbReference type="ChEBI" id="CHEBI:58069"/>
        <dbReference type="ChEBI" id="CHEBI:60377"/>
        <dbReference type="ChEBI" id="CHEBI:456216"/>
        <dbReference type="EC" id="2.7.4.25"/>
    </reaction>
</comment>
<dbReference type="Gene3D" id="3.40.50.300">
    <property type="entry name" value="P-loop containing nucleotide triphosphate hydrolases"/>
    <property type="match status" value="1"/>
</dbReference>
<evidence type="ECO:0000256" key="3">
    <source>
        <dbReference type="ARBA" id="ARBA00022741"/>
    </source>
</evidence>
<feature type="binding site" evidence="8">
    <location>
        <begin position="15"/>
        <end position="23"/>
    </location>
    <ligand>
        <name>ATP</name>
        <dbReference type="ChEBI" id="CHEBI:30616"/>
    </ligand>
</feature>
<evidence type="ECO:0000256" key="7">
    <source>
        <dbReference type="ARBA" id="ARBA00048478"/>
    </source>
</evidence>